<name>A0A7K0K286_9ACTO</name>
<dbReference type="InterPro" id="IPR050197">
    <property type="entry name" value="Aldolase_class_II_sugar_metab"/>
</dbReference>
<proteinExistence type="predicted"/>
<keyword evidence="5" id="KW-1185">Reference proteome</keyword>
<feature type="domain" description="Class II aldolase/adducin N-terminal" evidence="3">
    <location>
        <begin position="6"/>
        <end position="183"/>
    </location>
</feature>
<reference evidence="4 5" key="1">
    <citation type="submission" date="2019-08" db="EMBL/GenBank/DDBJ databases">
        <title>In-depth cultivation of the pig gut microbiome towards novel bacterial diversity and tailored functional studies.</title>
        <authorList>
            <person name="Wylensek D."/>
            <person name="Hitch T.C.A."/>
            <person name="Clavel T."/>
        </authorList>
    </citation>
    <scope>NUCLEOTIDE SEQUENCE [LARGE SCALE GENOMIC DNA]</scope>
    <source>
        <strain evidence="4 5">RF-GAM-744-WT-7</strain>
    </source>
</reference>
<gene>
    <name evidence="4" type="ORF">FYJ63_04945</name>
</gene>
<dbReference type="InterPro" id="IPR036409">
    <property type="entry name" value="Aldolase_II/adducin_N_sf"/>
</dbReference>
<evidence type="ECO:0000256" key="2">
    <source>
        <dbReference type="ARBA" id="ARBA00023239"/>
    </source>
</evidence>
<organism evidence="4 5">
    <name type="scientific">Mobiluncus porci</name>
    <dbReference type="NCBI Taxonomy" id="2652278"/>
    <lineage>
        <taxon>Bacteria</taxon>
        <taxon>Bacillati</taxon>
        <taxon>Actinomycetota</taxon>
        <taxon>Actinomycetes</taxon>
        <taxon>Actinomycetales</taxon>
        <taxon>Actinomycetaceae</taxon>
        <taxon>Mobiluncus</taxon>
    </lineage>
</organism>
<dbReference type="GO" id="GO:0016832">
    <property type="term" value="F:aldehyde-lyase activity"/>
    <property type="evidence" value="ECO:0007669"/>
    <property type="project" value="TreeGrafter"/>
</dbReference>
<keyword evidence="1" id="KW-0479">Metal-binding</keyword>
<dbReference type="SMART" id="SM01007">
    <property type="entry name" value="Aldolase_II"/>
    <property type="match status" value="1"/>
</dbReference>
<dbReference type="GO" id="GO:0005829">
    <property type="term" value="C:cytosol"/>
    <property type="evidence" value="ECO:0007669"/>
    <property type="project" value="TreeGrafter"/>
</dbReference>
<sequence length="328" mass="35990">MSEEKEPIIETARELLADRLVARTWGNLSRSVGADRYLITPSGRDYETMQPSDLVEVDFDGKWSGELKPSGERGLHTAIYRERSDAQFIIHTHQPYASAMSLAGESLELDAELAERVGSAILPTADYGLPSTKKLHEAVLETLRATGARAILMRGHGAVLFGDDPAELVDLAKELEAACRQRFEDLTGVTAGAVKGHVRRFVRDGFSLPPQVVHIFMRREDAGAVIGDDSPLLLEFRETGLKAYLDDFSQLIGLQAGKSFANDMIFGRKAVYFLGADLDEAEAAREVSIKNALAAKVALAFGEKPLPKLDGTIMHVVYKLKYSKLKDS</sequence>
<comment type="caution">
    <text evidence="4">The sequence shown here is derived from an EMBL/GenBank/DDBJ whole genome shotgun (WGS) entry which is preliminary data.</text>
</comment>
<dbReference type="PANTHER" id="PTHR22789">
    <property type="entry name" value="FUCULOSE PHOSPHATE ALDOLASE"/>
    <property type="match status" value="1"/>
</dbReference>
<dbReference type="Proteomes" id="UP000442535">
    <property type="component" value="Unassembled WGS sequence"/>
</dbReference>
<dbReference type="Gene3D" id="3.40.225.10">
    <property type="entry name" value="Class II aldolase/adducin N-terminal domain"/>
    <property type="match status" value="1"/>
</dbReference>
<dbReference type="EMBL" id="VUMY01000007">
    <property type="protein sequence ID" value="MST49582.1"/>
    <property type="molecule type" value="Genomic_DNA"/>
</dbReference>
<dbReference type="SUPFAM" id="SSF53639">
    <property type="entry name" value="AraD/HMP-PK domain-like"/>
    <property type="match status" value="1"/>
</dbReference>
<dbReference type="RefSeq" id="WP_154544422.1">
    <property type="nucleotide sequence ID" value="NZ_VUMY01000007.1"/>
</dbReference>
<evidence type="ECO:0000313" key="5">
    <source>
        <dbReference type="Proteomes" id="UP000442535"/>
    </source>
</evidence>
<dbReference type="GO" id="GO:0046872">
    <property type="term" value="F:metal ion binding"/>
    <property type="evidence" value="ECO:0007669"/>
    <property type="project" value="UniProtKB-KW"/>
</dbReference>
<protein>
    <submittedName>
        <fullName evidence="4">Class II aldolase/adducin family protein</fullName>
    </submittedName>
</protein>
<evidence type="ECO:0000313" key="4">
    <source>
        <dbReference type="EMBL" id="MST49582.1"/>
    </source>
</evidence>
<dbReference type="InterPro" id="IPR001303">
    <property type="entry name" value="Aldolase_II/adducin_N"/>
</dbReference>
<keyword evidence="2" id="KW-0456">Lyase</keyword>
<evidence type="ECO:0000259" key="3">
    <source>
        <dbReference type="SMART" id="SM01007"/>
    </source>
</evidence>
<evidence type="ECO:0000256" key="1">
    <source>
        <dbReference type="ARBA" id="ARBA00022723"/>
    </source>
</evidence>
<dbReference type="Pfam" id="PF00596">
    <property type="entry name" value="Aldolase_II"/>
    <property type="match status" value="1"/>
</dbReference>
<dbReference type="PANTHER" id="PTHR22789:SF0">
    <property type="entry name" value="3-OXO-TETRONATE 4-PHOSPHATE DECARBOXYLASE-RELATED"/>
    <property type="match status" value="1"/>
</dbReference>
<accession>A0A7K0K286</accession>
<dbReference type="AlphaFoldDB" id="A0A7K0K286"/>
<dbReference type="GO" id="GO:0019323">
    <property type="term" value="P:pentose catabolic process"/>
    <property type="evidence" value="ECO:0007669"/>
    <property type="project" value="TreeGrafter"/>
</dbReference>